<dbReference type="PANTHER" id="PTHR10857:SF106">
    <property type="entry name" value="C2 DOMAIN-CONTAINING PROTEIN"/>
    <property type="match status" value="1"/>
</dbReference>
<dbReference type="Gene3D" id="2.60.40.150">
    <property type="entry name" value="C2 domain"/>
    <property type="match status" value="1"/>
</dbReference>
<dbReference type="SMART" id="SM00239">
    <property type="entry name" value="C2"/>
    <property type="match status" value="1"/>
</dbReference>
<name>A0ABY7FWC6_MYAAR</name>
<sequence length="224" mass="25034">MSARPAQFQAGTSAVPATQVEISVKCRGLRDLDTFSKSDPMCVMFTKDVKSGQFYEYGRTETIQDNLNPDFVKKFVINYFFEESQKLKFELYDVDSKSAKLSDHDFLGRMECTLGEVVAAGGDFQRPLIGQGKNCGKIICRAEELGNCKGLFVVSPFLGDALKSGSDRINISRQFLERDTNVATQLIMVLTEQFKLLVTMFVTYLYGAQSCIPHPLAHILSSKH</sequence>
<protein>
    <submittedName>
        <fullName evidence="2">CPNE8-like protein</fullName>
    </submittedName>
</protein>
<dbReference type="PANTHER" id="PTHR10857">
    <property type="entry name" value="COPINE"/>
    <property type="match status" value="1"/>
</dbReference>
<dbReference type="SUPFAM" id="SSF49562">
    <property type="entry name" value="C2 domain (Calcium/lipid-binding domain, CaLB)"/>
    <property type="match status" value="1"/>
</dbReference>
<accession>A0ABY7FWC6</accession>
<organism evidence="2 3">
    <name type="scientific">Mya arenaria</name>
    <name type="common">Soft-shell clam</name>
    <dbReference type="NCBI Taxonomy" id="6604"/>
    <lineage>
        <taxon>Eukaryota</taxon>
        <taxon>Metazoa</taxon>
        <taxon>Spiralia</taxon>
        <taxon>Lophotrochozoa</taxon>
        <taxon>Mollusca</taxon>
        <taxon>Bivalvia</taxon>
        <taxon>Autobranchia</taxon>
        <taxon>Heteroconchia</taxon>
        <taxon>Euheterodonta</taxon>
        <taxon>Imparidentia</taxon>
        <taxon>Neoheterodontei</taxon>
        <taxon>Myida</taxon>
        <taxon>Myoidea</taxon>
        <taxon>Myidae</taxon>
        <taxon>Mya</taxon>
    </lineage>
</organism>
<dbReference type="PROSITE" id="PS50004">
    <property type="entry name" value="C2"/>
    <property type="match status" value="1"/>
</dbReference>
<dbReference type="InterPro" id="IPR035892">
    <property type="entry name" value="C2_domain_sf"/>
</dbReference>
<feature type="domain" description="C2" evidence="1">
    <location>
        <begin position="1"/>
        <end position="128"/>
    </location>
</feature>
<dbReference type="Pfam" id="PF00168">
    <property type="entry name" value="C2"/>
    <property type="match status" value="1"/>
</dbReference>
<reference evidence="2" key="1">
    <citation type="submission" date="2022-11" db="EMBL/GenBank/DDBJ databases">
        <title>Centuries of genome instability and evolution in soft-shell clam transmissible cancer (bioRxiv).</title>
        <authorList>
            <person name="Hart S.F.M."/>
            <person name="Yonemitsu M.A."/>
            <person name="Giersch R.M."/>
            <person name="Beal B.F."/>
            <person name="Arriagada G."/>
            <person name="Davis B.W."/>
            <person name="Ostrander E.A."/>
            <person name="Goff S.P."/>
            <person name="Metzger M.J."/>
        </authorList>
    </citation>
    <scope>NUCLEOTIDE SEQUENCE</scope>
    <source>
        <strain evidence="2">MELC-2E11</strain>
        <tissue evidence="2">Siphon/mantle</tissue>
    </source>
</reference>
<dbReference type="Proteomes" id="UP001164746">
    <property type="component" value="Chromosome 14"/>
</dbReference>
<dbReference type="EMBL" id="CP111025">
    <property type="protein sequence ID" value="WAR26495.1"/>
    <property type="molecule type" value="Genomic_DNA"/>
</dbReference>
<dbReference type="InterPro" id="IPR045052">
    <property type="entry name" value="Copine"/>
</dbReference>
<evidence type="ECO:0000259" key="1">
    <source>
        <dbReference type="PROSITE" id="PS50004"/>
    </source>
</evidence>
<evidence type="ECO:0000313" key="3">
    <source>
        <dbReference type="Proteomes" id="UP001164746"/>
    </source>
</evidence>
<dbReference type="CDD" id="cd04048">
    <property type="entry name" value="C2A_Copine"/>
    <property type="match status" value="1"/>
</dbReference>
<gene>
    <name evidence="2" type="ORF">MAR_012199</name>
</gene>
<dbReference type="InterPro" id="IPR000008">
    <property type="entry name" value="C2_dom"/>
</dbReference>
<proteinExistence type="predicted"/>
<keyword evidence="3" id="KW-1185">Reference proteome</keyword>
<evidence type="ECO:0000313" key="2">
    <source>
        <dbReference type="EMBL" id="WAR26495.1"/>
    </source>
</evidence>